<dbReference type="InterPro" id="IPR005814">
    <property type="entry name" value="Aminotrans_3"/>
</dbReference>
<dbReference type="HAMAP" id="MF_00375">
    <property type="entry name" value="HemL_aminotrans_3"/>
    <property type="match status" value="1"/>
</dbReference>
<dbReference type="GO" id="GO:0030170">
    <property type="term" value="F:pyridoxal phosphate binding"/>
    <property type="evidence" value="ECO:0007669"/>
    <property type="project" value="InterPro"/>
</dbReference>
<name>A0A6J7AUT6_9ZZZZ</name>
<keyword evidence="5" id="KW-0663">Pyridoxal phosphate</keyword>
<dbReference type="SUPFAM" id="SSF53383">
    <property type="entry name" value="PLP-dependent transferases"/>
    <property type="match status" value="1"/>
</dbReference>
<dbReference type="GO" id="GO:0006782">
    <property type="term" value="P:protoporphyrinogen IX biosynthetic process"/>
    <property type="evidence" value="ECO:0007669"/>
    <property type="project" value="UniProtKB-UniPathway"/>
</dbReference>
<protein>
    <recommendedName>
        <fullName evidence="4">glutamate-1-semialdehyde 2,1-aminomutase</fullName>
        <ecNumber evidence="4">5.4.3.8</ecNumber>
    </recommendedName>
</protein>
<evidence type="ECO:0000256" key="6">
    <source>
        <dbReference type="ARBA" id="ARBA00023235"/>
    </source>
</evidence>
<dbReference type="EC" id="5.4.3.8" evidence="4"/>
<evidence type="ECO:0000256" key="1">
    <source>
        <dbReference type="ARBA" id="ARBA00001933"/>
    </source>
</evidence>
<comment type="pathway">
    <text evidence="2">Porphyrin-containing compound metabolism; protoporphyrin-IX biosynthesis; 5-aminolevulinate from L-glutamyl-tRNA(Glu): step 2/2.</text>
</comment>
<dbReference type="InterPro" id="IPR015422">
    <property type="entry name" value="PyrdxlP-dep_Trfase_small"/>
</dbReference>
<dbReference type="PANTHER" id="PTHR43713">
    <property type="entry name" value="GLUTAMATE-1-SEMIALDEHYDE 2,1-AMINOMUTASE"/>
    <property type="match status" value="1"/>
</dbReference>
<reference evidence="8" key="1">
    <citation type="submission" date="2020-05" db="EMBL/GenBank/DDBJ databases">
        <authorList>
            <person name="Chiriac C."/>
            <person name="Salcher M."/>
            <person name="Ghai R."/>
            <person name="Kavagutti S V."/>
        </authorList>
    </citation>
    <scope>NUCLEOTIDE SEQUENCE</scope>
</reference>
<dbReference type="InterPro" id="IPR004639">
    <property type="entry name" value="4pyrrol_synth_GluAld_NH2Trfase"/>
</dbReference>
<dbReference type="NCBIfam" id="NF000818">
    <property type="entry name" value="PRK00062.1"/>
    <property type="match status" value="1"/>
</dbReference>
<evidence type="ECO:0000256" key="5">
    <source>
        <dbReference type="ARBA" id="ARBA00022898"/>
    </source>
</evidence>
<evidence type="ECO:0000256" key="4">
    <source>
        <dbReference type="ARBA" id="ARBA00012143"/>
    </source>
</evidence>
<dbReference type="UniPathway" id="UPA00251">
    <property type="reaction ID" value="UER00317"/>
</dbReference>
<proteinExistence type="inferred from homology"/>
<keyword evidence="6" id="KW-0413">Isomerase</keyword>
<dbReference type="Gene3D" id="3.90.1150.10">
    <property type="entry name" value="Aspartate Aminotransferase, domain 1"/>
    <property type="match status" value="1"/>
</dbReference>
<dbReference type="Gene3D" id="3.40.640.10">
    <property type="entry name" value="Type I PLP-dependent aspartate aminotransferase-like (Major domain)"/>
    <property type="match status" value="1"/>
</dbReference>
<sequence>MTTTTNHQLFSRAQAVIPGGVNSPVRAFRSVGGEPYFVARGAGAHVWDIEGTRYIDYVQSYGASILGHAHPKVIEAIRAAALDGTTFGAPTLREVELAEALAGRVPGLEMVRLVSSGTEATMTAVRLARGATGRDTIVKFAGCYHGHSDALLAAGGSGVANQGLSGCDGVTAGAVADTVVAPYNVVPELDESVAVVCVEPVAANMGLVAPAPGFLQGLREACDRVGALLLFDEVITGFRLGVGGATTWSGVQPDLWCFGKVIGGGLNVGAFGASRALMSHLAPLGGVYQAGTLSGNPLATAAGLAALALLDVGAYESLDAIADRLATGMREAFASEGLAAVVPRVGPLVGVFFGDTAPTNFDEADVLARNGIYPKVFHELLTRGVALAPGAYEVLFPSLAHSAEDLAQTFDACAAAAKAVMAG</sequence>
<dbReference type="Pfam" id="PF00202">
    <property type="entry name" value="Aminotran_3"/>
    <property type="match status" value="1"/>
</dbReference>
<accession>A0A6J7AUT6</accession>
<dbReference type="GO" id="GO:0042286">
    <property type="term" value="F:glutamate-1-semialdehyde 2,1-aminomutase activity"/>
    <property type="evidence" value="ECO:0007669"/>
    <property type="project" value="UniProtKB-EC"/>
</dbReference>
<evidence type="ECO:0000313" key="8">
    <source>
        <dbReference type="EMBL" id="CAB4836781.1"/>
    </source>
</evidence>
<comment type="similarity">
    <text evidence="3">Belongs to the class-III pyridoxal-phosphate-dependent aminotransferase family. HemL subfamily.</text>
</comment>
<evidence type="ECO:0000256" key="2">
    <source>
        <dbReference type="ARBA" id="ARBA00004819"/>
    </source>
</evidence>
<dbReference type="InterPro" id="IPR015421">
    <property type="entry name" value="PyrdxlP-dep_Trfase_major"/>
</dbReference>
<dbReference type="AlphaFoldDB" id="A0A6J7AUT6"/>
<comment type="cofactor">
    <cofactor evidence="1">
        <name>pyridoxal 5'-phosphate</name>
        <dbReference type="ChEBI" id="CHEBI:597326"/>
    </cofactor>
</comment>
<dbReference type="FunFam" id="3.40.640.10:FF:000021">
    <property type="entry name" value="Glutamate-1-semialdehyde 2,1-aminomutase"/>
    <property type="match status" value="1"/>
</dbReference>
<gene>
    <name evidence="8" type="ORF">UFOPK3139_03226</name>
</gene>
<dbReference type="CDD" id="cd00610">
    <property type="entry name" value="OAT_like"/>
    <property type="match status" value="1"/>
</dbReference>
<dbReference type="GO" id="GO:0008483">
    <property type="term" value="F:transaminase activity"/>
    <property type="evidence" value="ECO:0007669"/>
    <property type="project" value="InterPro"/>
</dbReference>
<dbReference type="EMBL" id="CAFABA010000234">
    <property type="protein sequence ID" value="CAB4836781.1"/>
    <property type="molecule type" value="Genomic_DNA"/>
</dbReference>
<evidence type="ECO:0000256" key="7">
    <source>
        <dbReference type="ARBA" id="ARBA00023244"/>
    </source>
</evidence>
<dbReference type="PANTHER" id="PTHR43713:SF3">
    <property type="entry name" value="GLUTAMATE-1-SEMIALDEHYDE 2,1-AMINOMUTASE 1, CHLOROPLASTIC-RELATED"/>
    <property type="match status" value="1"/>
</dbReference>
<dbReference type="InterPro" id="IPR015424">
    <property type="entry name" value="PyrdxlP-dep_Trfase"/>
</dbReference>
<evidence type="ECO:0000256" key="3">
    <source>
        <dbReference type="ARBA" id="ARBA00008981"/>
    </source>
</evidence>
<organism evidence="8">
    <name type="scientific">freshwater metagenome</name>
    <dbReference type="NCBI Taxonomy" id="449393"/>
    <lineage>
        <taxon>unclassified sequences</taxon>
        <taxon>metagenomes</taxon>
        <taxon>ecological metagenomes</taxon>
    </lineage>
</organism>
<keyword evidence="7" id="KW-0627">Porphyrin biosynthesis</keyword>